<gene>
    <name evidence="5" type="ORF">DMA12_10405</name>
</gene>
<name>A0A428WUK0_AMYBA</name>
<dbReference type="EMBL" id="QHHU01000012">
    <property type="protein sequence ID" value="RSM46748.1"/>
    <property type="molecule type" value="Genomic_DNA"/>
</dbReference>
<dbReference type="InterPro" id="IPR027383">
    <property type="entry name" value="Znf_put"/>
</dbReference>
<accession>A0A428WUK0</accession>
<sequence>MTCQELVELVSAFIDGELDPVTERRLVDHVAICDGCGNYVDQFKQTIGALGALPDDTDGTLSAGQRDTLMAEFHKRYPPLDRGTTGDETRP</sequence>
<dbReference type="InterPro" id="IPR041916">
    <property type="entry name" value="Anti_sigma_zinc_sf"/>
</dbReference>
<evidence type="ECO:0000259" key="4">
    <source>
        <dbReference type="Pfam" id="PF13490"/>
    </source>
</evidence>
<evidence type="ECO:0000256" key="2">
    <source>
        <dbReference type="ARBA" id="ARBA00023163"/>
    </source>
</evidence>
<keyword evidence="2" id="KW-0804">Transcription</keyword>
<feature type="domain" description="Putative zinc-finger" evidence="4">
    <location>
        <begin position="3"/>
        <end position="36"/>
    </location>
</feature>
<keyword evidence="6" id="KW-1185">Reference proteome</keyword>
<reference evidence="5 6" key="1">
    <citation type="submission" date="2018-05" db="EMBL/GenBank/DDBJ databases">
        <title>Evolution of GPA BGCs.</title>
        <authorList>
            <person name="Waglechner N."/>
            <person name="Wright G.D."/>
        </authorList>
    </citation>
    <scope>NUCLEOTIDE SEQUENCE [LARGE SCALE GENOMIC DNA]</scope>
    <source>
        <strain evidence="5 6">DSM 5908</strain>
    </source>
</reference>
<protein>
    <submittedName>
        <fullName evidence="5">Zf-HC2 domain-containing protein</fullName>
    </submittedName>
</protein>
<proteinExistence type="predicted"/>
<dbReference type="OrthoDB" id="129419at2"/>
<feature type="region of interest" description="Disordered" evidence="3">
    <location>
        <begin position="72"/>
        <end position="91"/>
    </location>
</feature>
<evidence type="ECO:0000313" key="6">
    <source>
        <dbReference type="Proteomes" id="UP000286716"/>
    </source>
</evidence>
<dbReference type="Proteomes" id="UP000286716">
    <property type="component" value="Unassembled WGS sequence"/>
</dbReference>
<keyword evidence="1" id="KW-0805">Transcription regulation</keyword>
<dbReference type="Gene3D" id="1.10.10.1320">
    <property type="entry name" value="Anti-sigma factor, zinc-finger domain"/>
    <property type="match status" value="1"/>
</dbReference>
<dbReference type="Pfam" id="PF13490">
    <property type="entry name" value="zf-HC2"/>
    <property type="match status" value="1"/>
</dbReference>
<comment type="caution">
    <text evidence="5">The sequence shown here is derived from an EMBL/GenBank/DDBJ whole genome shotgun (WGS) entry which is preliminary data.</text>
</comment>
<evidence type="ECO:0000256" key="3">
    <source>
        <dbReference type="SAM" id="MobiDB-lite"/>
    </source>
</evidence>
<organism evidence="5 6">
    <name type="scientific">Amycolatopsis balhimycina DSM 5908</name>
    <dbReference type="NCBI Taxonomy" id="1081091"/>
    <lineage>
        <taxon>Bacteria</taxon>
        <taxon>Bacillati</taxon>
        <taxon>Actinomycetota</taxon>
        <taxon>Actinomycetes</taxon>
        <taxon>Pseudonocardiales</taxon>
        <taxon>Pseudonocardiaceae</taxon>
        <taxon>Amycolatopsis</taxon>
    </lineage>
</organism>
<evidence type="ECO:0000313" key="5">
    <source>
        <dbReference type="EMBL" id="RSM46748.1"/>
    </source>
</evidence>
<dbReference type="AlphaFoldDB" id="A0A428WUK0"/>
<evidence type="ECO:0000256" key="1">
    <source>
        <dbReference type="ARBA" id="ARBA00023015"/>
    </source>
</evidence>